<dbReference type="RefSeq" id="WP_250987483.1">
    <property type="nucleotide sequence ID" value="NZ_QFDM01000002.1"/>
</dbReference>
<evidence type="ECO:0000313" key="2">
    <source>
        <dbReference type="EMBL" id="MCM2466222.1"/>
    </source>
</evidence>
<evidence type="ECO:0000259" key="1">
    <source>
        <dbReference type="PROSITE" id="PS51644"/>
    </source>
</evidence>
<organism evidence="2 3">
    <name type="scientific">Methanoculleus oceani</name>
    <dbReference type="NCBI Taxonomy" id="2184756"/>
    <lineage>
        <taxon>Archaea</taxon>
        <taxon>Methanobacteriati</taxon>
        <taxon>Methanobacteriota</taxon>
        <taxon>Stenosarchaea group</taxon>
        <taxon>Methanomicrobia</taxon>
        <taxon>Methanomicrobiales</taxon>
        <taxon>Methanomicrobiaceae</taxon>
        <taxon>Methanoculleus</taxon>
    </lineage>
</organism>
<dbReference type="PROSITE" id="PS51644">
    <property type="entry name" value="HTH_OST"/>
    <property type="match status" value="1"/>
</dbReference>
<dbReference type="Pfam" id="PF01936">
    <property type="entry name" value="NYN"/>
    <property type="match status" value="1"/>
</dbReference>
<evidence type="ECO:0000313" key="3">
    <source>
        <dbReference type="Proteomes" id="UP001523230"/>
    </source>
</evidence>
<dbReference type="CDD" id="cd10146">
    <property type="entry name" value="LabA_like_C"/>
    <property type="match status" value="1"/>
</dbReference>
<dbReference type="InterPro" id="IPR021139">
    <property type="entry name" value="NYN"/>
</dbReference>
<dbReference type="Gene3D" id="3.30.420.610">
    <property type="entry name" value="LOTUS domain-like"/>
    <property type="match status" value="1"/>
</dbReference>
<dbReference type="PANTHER" id="PTHR35811:SF1">
    <property type="entry name" value="HTH OST-TYPE DOMAIN-CONTAINING PROTEIN"/>
    <property type="match status" value="1"/>
</dbReference>
<proteinExistence type="predicted"/>
<gene>
    <name evidence="2" type="ORF">DIC75_07830</name>
</gene>
<dbReference type="Proteomes" id="UP001523230">
    <property type="component" value="Unassembled WGS sequence"/>
</dbReference>
<dbReference type="PANTHER" id="PTHR35811">
    <property type="entry name" value="SLR1870 PROTEIN"/>
    <property type="match status" value="1"/>
</dbReference>
<dbReference type="InterPro" id="IPR041966">
    <property type="entry name" value="LOTUS-like"/>
</dbReference>
<protein>
    <submittedName>
        <fullName evidence="2">Maebl</fullName>
    </submittedName>
</protein>
<accession>A0ABD4TF69</accession>
<feature type="domain" description="HTH OST-type" evidence="1">
    <location>
        <begin position="178"/>
        <end position="257"/>
    </location>
</feature>
<dbReference type="InterPro" id="IPR025605">
    <property type="entry name" value="OST-HTH/LOTUS_dom"/>
</dbReference>
<reference evidence="2 3" key="1">
    <citation type="submission" date="2018-05" db="EMBL/GenBank/DDBJ databases">
        <title>Isolation and characterization of genus Methanoculleus species and their viruses from deep sea marine sediment offshore southwestern Taiwan.</title>
        <authorList>
            <person name="Wei W.-H."/>
            <person name="Chen W.-C."/>
            <person name="Lai M.-C."/>
            <person name="Chen S.-C."/>
        </authorList>
    </citation>
    <scope>NUCLEOTIDE SEQUENCE [LARGE SCALE GENOMIC DNA]</scope>
    <source>
        <strain evidence="2 3">CWC-02</strain>
    </source>
</reference>
<dbReference type="EMBL" id="QFDM01000002">
    <property type="protein sequence ID" value="MCM2466222.1"/>
    <property type="molecule type" value="Genomic_DNA"/>
</dbReference>
<dbReference type="AlphaFoldDB" id="A0ABD4TF69"/>
<name>A0ABD4TF69_9EURY</name>
<dbReference type="CDD" id="cd11297">
    <property type="entry name" value="PIN_LabA-like_N_1"/>
    <property type="match status" value="1"/>
</dbReference>
<sequence>MENSIPQYSPQRKLAVLIDADNAQPSIIKGLLEEIAKYGVASVKRVYGDWTTSNLTGWKDVLLEYAIQPIHQFAYTKGKNSTDSAMIIDAMDLLYTQKFDGFCLVSSDSDFTRLASRAREAGLFVLGFGEQKTPEPFMRACDKFIYSEILRESESPAQPTDESSSSIKSIKDINELKGDPRFVQLLRTAVEDSSGEDGWANLANVGQNITNKVPDFDSRNYGFKKLGDLFKATDLFKIDERELPNSPAKAVFVRDKRLKK</sequence>
<keyword evidence="3" id="KW-1185">Reference proteome</keyword>
<dbReference type="Pfam" id="PF12872">
    <property type="entry name" value="OST-HTH"/>
    <property type="match status" value="1"/>
</dbReference>
<comment type="caution">
    <text evidence="2">The sequence shown here is derived from an EMBL/GenBank/DDBJ whole genome shotgun (WGS) entry which is preliminary data.</text>
</comment>
<dbReference type="Gene3D" id="3.40.50.1010">
    <property type="entry name" value="5'-nuclease"/>
    <property type="match status" value="1"/>
</dbReference>